<keyword evidence="4 11" id="KW-1133">Transmembrane helix</keyword>
<evidence type="ECO:0000256" key="12">
    <source>
        <dbReference type="SAM" id="MobiDB-lite"/>
    </source>
</evidence>
<keyword evidence="5 11" id="KW-0472">Membrane</keyword>
<sequence length="674" mass="73733">MPPPPALNPASPSFPTFLDIDPYPASRDGRPGSSHSTATSMTSEFVPSEHTRDSGRRSASVQDEPENVPSYTGPVGEPGLPPSRPATKGPDVYSPTGAVTTGKAASRPNTGTSKTHVPTLAAQAFFRPMSSQKLQAQRNQSVRGTTAEGQSPTTEGKSAVAKQPQHQQHRHRYSDASVNTLRELQALRREQDAPPPLPVSRGTQVTSDGEYTTGSVTSATPLQNWNGVQGVRTADAGAARLDPAQYNDRSMPPRSTIQDEQDPSLQEKAEPHSHQANGAAPMYAAQSSTSSPTKSAGKNYEYFAGNALFCFAGRCINTKAQPLSLLTLLLTLVPSALFGAFSAPWLWRHITPAIPIIFAYSFFLTISSFIHAAVSDPGILPRNVHPHPPNPAEEHEPLTVGPTMTEWVMVKTFPSSRGPHSSRSTDAEHGENGAPGPTTAMEVPTKYCKTCHIWRPARAHHCRICDSCIETQDHHCVWLNNCVGRRNYRYFVGYVAFGALLATELLVFSLIHVVYYAKQHHISFAASITGHTAQRVGFAMFLYAILALSYPGSLSVYHLFLIGRGETTREYLNSHKFPLKDRHRPFTQASRFANWTSVLVRPRPPSYMQFKRRHQPGDSRLGYEVPKAQRRREMKGRYSVRGANGKAQANGAVEMKQFSSTAPGVSGPVNRTPR</sequence>
<evidence type="ECO:0000313" key="15">
    <source>
        <dbReference type="Proteomes" id="UP000799767"/>
    </source>
</evidence>
<dbReference type="GO" id="GO:0005783">
    <property type="term" value="C:endoplasmic reticulum"/>
    <property type="evidence" value="ECO:0007669"/>
    <property type="project" value="TreeGrafter"/>
</dbReference>
<dbReference type="Pfam" id="PF01529">
    <property type="entry name" value="DHHC"/>
    <property type="match status" value="1"/>
</dbReference>
<evidence type="ECO:0000256" key="11">
    <source>
        <dbReference type="RuleBase" id="RU079119"/>
    </source>
</evidence>
<feature type="region of interest" description="Disordered" evidence="12">
    <location>
        <begin position="243"/>
        <end position="291"/>
    </location>
</feature>
<accession>A0A6A6PQ85</accession>
<feature type="transmembrane region" description="Helical" evidence="11">
    <location>
        <begin position="537"/>
        <end position="560"/>
    </location>
</feature>
<evidence type="ECO:0000256" key="1">
    <source>
        <dbReference type="ARBA" id="ARBA00004127"/>
    </source>
</evidence>
<feature type="compositionally biased region" description="Polar residues" evidence="12">
    <location>
        <begin position="33"/>
        <end position="45"/>
    </location>
</feature>
<dbReference type="EC" id="2.3.1.225" evidence="11"/>
<evidence type="ECO:0000256" key="10">
    <source>
        <dbReference type="ARBA" id="ARBA00048048"/>
    </source>
</evidence>
<dbReference type="GO" id="GO:0005794">
    <property type="term" value="C:Golgi apparatus"/>
    <property type="evidence" value="ECO:0007669"/>
    <property type="project" value="TreeGrafter"/>
</dbReference>
<reference evidence="14" key="1">
    <citation type="journal article" date="2020" name="Stud. Mycol.">
        <title>101 Dothideomycetes genomes: a test case for predicting lifestyles and emergence of pathogens.</title>
        <authorList>
            <person name="Haridas S."/>
            <person name="Albert R."/>
            <person name="Binder M."/>
            <person name="Bloem J."/>
            <person name="Labutti K."/>
            <person name="Salamov A."/>
            <person name="Andreopoulos B."/>
            <person name="Baker S."/>
            <person name="Barry K."/>
            <person name="Bills G."/>
            <person name="Bluhm B."/>
            <person name="Cannon C."/>
            <person name="Castanera R."/>
            <person name="Culley D."/>
            <person name="Daum C."/>
            <person name="Ezra D."/>
            <person name="Gonzalez J."/>
            <person name="Henrissat B."/>
            <person name="Kuo A."/>
            <person name="Liang C."/>
            <person name="Lipzen A."/>
            <person name="Lutzoni F."/>
            <person name="Magnuson J."/>
            <person name="Mondo S."/>
            <person name="Nolan M."/>
            <person name="Ohm R."/>
            <person name="Pangilinan J."/>
            <person name="Park H.-J."/>
            <person name="Ramirez L."/>
            <person name="Alfaro M."/>
            <person name="Sun H."/>
            <person name="Tritt A."/>
            <person name="Yoshinaga Y."/>
            <person name="Zwiers L.-H."/>
            <person name="Turgeon B."/>
            <person name="Goodwin S."/>
            <person name="Spatafora J."/>
            <person name="Crous P."/>
            <person name="Grigoriev I."/>
        </authorList>
    </citation>
    <scope>NUCLEOTIDE SEQUENCE</scope>
    <source>
        <strain evidence="14">CBS 113389</strain>
    </source>
</reference>
<protein>
    <recommendedName>
        <fullName evidence="11">Palmitoyltransferase</fullName>
        <ecNumber evidence="11">2.3.1.225</ecNumber>
    </recommendedName>
</protein>
<evidence type="ECO:0000256" key="7">
    <source>
        <dbReference type="ARBA" id="ARBA00023288"/>
    </source>
</evidence>
<proteinExistence type="inferred from homology"/>
<dbReference type="AlphaFoldDB" id="A0A6A6PQ85"/>
<dbReference type="GeneID" id="54475058"/>
<evidence type="ECO:0000259" key="13">
    <source>
        <dbReference type="Pfam" id="PF01529"/>
    </source>
</evidence>
<feature type="domain" description="Palmitoyltransferase DHHC" evidence="13">
    <location>
        <begin position="445"/>
        <end position="574"/>
    </location>
</feature>
<feature type="compositionally biased region" description="Polar residues" evidence="12">
    <location>
        <begin position="107"/>
        <end position="116"/>
    </location>
</feature>
<evidence type="ECO:0000256" key="9">
    <source>
        <dbReference type="ARBA" id="ARBA00023463"/>
    </source>
</evidence>
<dbReference type="Proteomes" id="UP000799767">
    <property type="component" value="Unassembled WGS sequence"/>
</dbReference>
<evidence type="ECO:0000313" key="14">
    <source>
        <dbReference type="EMBL" id="KAF2482172.1"/>
    </source>
</evidence>
<comment type="catalytic activity">
    <reaction evidence="10 11">
        <text>L-cysteinyl-[protein] + hexadecanoyl-CoA = S-hexadecanoyl-L-cysteinyl-[protein] + CoA</text>
        <dbReference type="Rhea" id="RHEA:36683"/>
        <dbReference type="Rhea" id="RHEA-COMP:10131"/>
        <dbReference type="Rhea" id="RHEA-COMP:11032"/>
        <dbReference type="ChEBI" id="CHEBI:29950"/>
        <dbReference type="ChEBI" id="CHEBI:57287"/>
        <dbReference type="ChEBI" id="CHEBI:57379"/>
        <dbReference type="ChEBI" id="CHEBI:74151"/>
        <dbReference type="EC" id="2.3.1.225"/>
    </reaction>
</comment>
<comment type="similarity">
    <text evidence="9">Belongs to the DHHC palmitoyltransferase family. ERF2/ZDHHC9 subfamily.</text>
</comment>
<dbReference type="EMBL" id="MU001637">
    <property type="protein sequence ID" value="KAF2482172.1"/>
    <property type="molecule type" value="Genomic_DNA"/>
</dbReference>
<evidence type="ECO:0000256" key="6">
    <source>
        <dbReference type="ARBA" id="ARBA00023139"/>
    </source>
</evidence>
<feature type="transmembrane region" description="Helical" evidence="11">
    <location>
        <begin position="491"/>
        <end position="517"/>
    </location>
</feature>
<evidence type="ECO:0000256" key="5">
    <source>
        <dbReference type="ARBA" id="ARBA00023136"/>
    </source>
</evidence>
<keyword evidence="15" id="KW-1185">Reference proteome</keyword>
<comment type="domain">
    <text evidence="11">The DHHC domain is required for palmitoyltransferase activity.</text>
</comment>
<feature type="region of interest" description="Disordered" evidence="12">
    <location>
        <begin position="1"/>
        <end position="227"/>
    </location>
</feature>
<dbReference type="InterPro" id="IPR039859">
    <property type="entry name" value="PFA4/ZDH16/20/ERF2-like"/>
</dbReference>
<feature type="compositionally biased region" description="Polar residues" evidence="12">
    <location>
        <begin position="201"/>
        <end position="227"/>
    </location>
</feature>
<dbReference type="PANTHER" id="PTHR22883:SF43">
    <property type="entry name" value="PALMITOYLTRANSFERASE APP"/>
    <property type="match status" value="1"/>
</dbReference>
<evidence type="ECO:0000256" key="3">
    <source>
        <dbReference type="ARBA" id="ARBA00022692"/>
    </source>
</evidence>
<feature type="transmembrane region" description="Helical" evidence="11">
    <location>
        <begin position="323"/>
        <end position="347"/>
    </location>
</feature>
<comment type="subcellular location">
    <subcellularLocation>
        <location evidence="1">Endomembrane system</location>
        <topology evidence="1">Multi-pass membrane protein</topology>
    </subcellularLocation>
</comment>
<evidence type="ECO:0000256" key="8">
    <source>
        <dbReference type="ARBA" id="ARBA00023315"/>
    </source>
</evidence>
<name>A0A6A6PQ85_9PEZI</name>
<feature type="compositionally biased region" description="Polar residues" evidence="12">
    <location>
        <begin position="129"/>
        <end position="156"/>
    </location>
</feature>
<gene>
    <name evidence="14" type="ORF">BDY17DRAFT_300440</name>
</gene>
<keyword evidence="6" id="KW-0564">Palmitate</keyword>
<dbReference type="RefSeq" id="XP_033588742.1">
    <property type="nucleotide sequence ID" value="XM_033734056.1"/>
</dbReference>
<feature type="transmembrane region" description="Helical" evidence="11">
    <location>
        <begin position="353"/>
        <end position="374"/>
    </location>
</feature>
<feature type="region of interest" description="Disordered" evidence="12">
    <location>
        <begin position="414"/>
        <end position="438"/>
    </location>
</feature>
<dbReference type="OrthoDB" id="9909019at2759"/>
<keyword evidence="8 11" id="KW-0012">Acyltransferase</keyword>
<keyword evidence="2 11" id="KW-0808">Transferase</keyword>
<evidence type="ECO:0000256" key="4">
    <source>
        <dbReference type="ARBA" id="ARBA00022989"/>
    </source>
</evidence>
<dbReference type="GO" id="GO:0019706">
    <property type="term" value="F:protein-cysteine S-palmitoyltransferase activity"/>
    <property type="evidence" value="ECO:0007669"/>
    <property type="project" value="UniProtKB-EC"/>
</dbReference>
<feature type="region of interest" description="Disordered" evidence="12">
    <location>
        <begin position="632"/>
        <end position="674"/>
    </location>
</feature>
<keyword evidence="3 11" id="KW-0812">Transmembrane</keyword>
<keyword evidence="7" id="KW-0449">Lipoprotein</keyword>
<dbReference type="PROSITE" id="PS50216">
    <property type="entry name" value="DHHC"/>
    <property type="match status" value="1"/>
</dbReference>
<organism evidence="14 15">
    <name type="scientific">Neohortaea acidophila</name>
    <dbReference type="NCBI Taxonomy" id="245834"/>
    <lineage>
        <taxon>Eukaryota</taxon>
        <taxon>Fungi</taxon>
        <taxon>Dikarya</taxon>
        <taxon>Ascomycota</taxon>
        <taxon>Pezizomycotina</taxon>
        <taxon>Dothideomycetes</taxon>
        <taxon>Dothideomycetidae</taxon>
        <taxon>Mycosphaerellales</taxon>
        <taxon>Teratosphaeriaceae</taxon>
        <taxon>Neohortaea</taxon>
    </lineage>
</organism>
<dbReference type="PANTHER" id="PTHR22883">
    <property type="entry name" value="ZINC FINGER DHHC DOMAIN CONTAINING PROTEIN"/>
    <property type="match status" value="1"/>
</dbReference>
<evidence type="ECO:0000256" key="2">
    <source>
        <dbReference type="ARBA" id="ARBA00022679"/>
    </source>
</evidence>
<feature type="compositionally biased region" description="Basic and acidic residues" evidence="12">
    <location>
        <begin position="47"/>
        <end position="56"/>
    </location>
</feature>
<dbReference type="GO" id="GO:0006612">
    <property type="term" value="P:protein targeting to membrane"/>
    <property type="evidence" value="ECO:0007669"/>
    <property type="project" value="TreeGrafter"/>
</dbReference>
<dbReference type="InterPro" id="IPR001594">
    <property type="entry name" value="Palmitoyltrfase_DHHC"/>
</dbReference>